<evidence type="ECO:0000313" key="3">
    <source>
        <dbReference type="Proteomes" id="UP000714275"/>
    </source>
</evidence>
<evidence type="ECO:0000313" key="2">
    <source>
        <dbReference type="EMBL" id="KAG1765063.1"/>
    </source>
</evidence>
<gene>
    <name evidence="2" type="ORF">EV702DRAFT_1204714</name>
</gene>
<reference evidence="2" key="1">
    <citation type="journal article" date="2020" name="New Phytol.">
        <title>Comparative genomics reveals dynamic genome evolution in host specialist ectomycorrhizal fungi.</title>
        <authorList>
            <person name="Lofgren L.A."/>
            <person name="Nguyen N.H."/>
            <person name="Vilgalys R."/>
            <person name="Ruytinx J."/>
            <person name="Liao H.L."/>
            <person name="Branco S."/>
            <person name="Kuo A."/>
            <person name="LaButti K."/>
            <person name="Lipzen A."/>
            <person name="Andreopoulos W."/>
            <person name="Pangilinan J."/>
            <person name="Riley R."/>
            <person name="Hundley H."/>
            <person name="Na H."/>
            <person name="Barry K."/>
            <person name="Grigoriev I.V."/>
            <person name="Stajich J.E."/>
            <person name="Kennedy P.G."/>
        </authorList>
    </citation>
    <scope>NUCLEOTIDE SEQUENCE</scope>
    <source>
        <strain evidence="2">DOB743</strain>
    </source>
</reference>
<feature type="compositionally biased region" description="Basic and acidic residues" evidence="1">
    <location>
        <begin position="160"/>
        <end position="174"/>
    </location>
</feature>
<organism evidence="2 3">
    <name type="scientific">Suillus placidus</name>
    <dbReference type="NCBI Taxonomy" id="48579"/>
    <lineage>
        <taxon>Eukaryota</taxon>
        <taxon>Fungi</taxon>
        <taxon>Dikarya</taxon>
        <taxon>Basidiomycota</taxon>
        <taxon>Agaricomycotina</taxon>
        <taxon>Agaricomycetes</taxon>
        <taxon>Agaricomycetidae</taxon>
        <taxon>Boletales</taxon>
        <taxon>Suillineae</taxon>
        <taxon>Suillaceae</taxon>
        <taxon>Suillus</taxon>
    </lineage>
</organism>
<evidence type="ECO:0000256" key="1">
    <source>
        <dbReference type="SAM" id="MobiDB-lite"/>
    </source>
</evidence>
<name>A0A9P7CWX3_9AGAM</name>
<feature type="region of interest" description="Disordered" evidence="1">
    <location>
        <begin position="84"/>
        <end position="115"/>
    </location>
</feature>
<dbReference type="AlphaFoldDB" id="A0A9P7CWX3"/>
<sequence length="367" mass="41599">MILEAGIIDSDYMMILSYIITPRHPLPHPFSQPSVIPQLQPAAPIVPVPSSSKQLLETDEDQPTISIKKPRTDLDVDFEQDFNIYDKGPRDEQEQELGYEERGEESLRHEELNDHPDTINPTINLDDAHYLHNSHDDFVRGEERDDHPNTVNANIDCDDDHPHNADVADDEGPPHDNDPLIQAMGWTDEDLEELHRMAQLEDAQDAMSFITALCKASLDDPHSCLPEEVLARLHNPPHQLPDSTDPDLILLLKDYFANLTVNAYNLVRDATMEHHPEDDIYSHYCIKHAVMELSGVVPIVHDMCPNTCLAFTGPYADLDHCPQCGEGRWDPKKTTATQKVACQTFDTFPIGLQLQALWRHPDHAEKM</sequence>
<feature type="region of interest" description="Disordered" evidence="1">
    <location>
        <begin position="154"/>
        <end position="174"/>
    </location>
</feature>
<dbReference type="Proteomes" id="UP000714275">
    <property type="component" value="Unassembled WGS sequence"/>
</dbReference>
<comment type="caution">
    <text evidence="2">The sequence shown here is derived from an EMBL/GenBank/DDBJ whole genome shotgun (WGS) entry which is preliminary data.</text>
</comment>
<protein>
    <submittedName>
        <fullName evidence="2">Uncharacterized protein</fullName>
    </submittedName>
</protein>
<proteinExistence type="predicted"/>
<feature type="compositionally biased region" description="Basic and acidic residues" evidence="1">
    <location>
        <begin position="99"/>
        <end position="115"/>
    </location>
</feature>
<dbReference type="EMBL" id="JABBWD010000113">
    <property type="protein sequence ID" value="KAG1765063.1"/>
    <property type="molecule type" value="Genomic_DNA"/>
</dbReference>
<keyword evidence="3" id="KW-1185">Reference proteome</keyword>
<accession>A0A9P7CWX3</accession>
<dbReference type="OrthoDB" id="2683143at2759"/>